<accession>J9C297</accession>
<evidence type="ECO:0000259" key="2">
    <source>
        <dbReference type="Pfam" id="PF13086"/>
    </source>
</evidence>
<dbReference type="Pfam" id="PF13086">
    <property type="entry name" value="AAA_11"/>
    <property type="match status" value="1"/>
</dbReference>
<feature type="domain" description="DUF2726" evidence="1">
    <location>
        <begin position="780"/>
        <end position="899"/>
    </location>
</feature>
<feature type="domain" description="DNA2/NAM7 helicase helicase" evidence="2">
    <location>
        <begin position="188"/>
        <end position="533"/>
    </location>
</feature>
<dbReference type="CDD" id="cd17934">
    <property type="entry name" value="DEXXQc_Upf1-like"/>
    <property type="match status" value="1"/>
</dbReference>
<dbReference type="InterPro" id="IPR045055">
    <property type="entry name" value="DNA2/NAM7-like"/>
</dbReference>
<dbReference type="Pfam" id="PF13087">
    <property type="entry name" value="AAA_12"/>
    <property type="match status" value="1"/>
</dbReference>
<dbReference type="InterPro" id="IPR027417">
    <property type="entry name" value="P-loop_NTPase"/>
</dbReference>
<dbReference type="InterPro" id="IPR024402">
    <property type="entry name" value="DUF2726"/>
</dbReference>
<dbReference type="Gene3D" id="3.40.50.300">
    <property type="entry name" value="P-loop containing nucleotide triphosphate hydrolases"/>
    <property type="match status" value="2"/>
</dbReference>
<evidence type="ECO:0000313" key="4">
    <source>
        <dbReference type="EMBL" id="EJW93950.1"/>
    </source>
</evidence>
<dbReference type="Pfam" id="PF10881">
    <property type="entry name" value="DUF2726"/>
    <property type="match status" value="1"/>
</dbReference>
<dbReference type="PANTHER" id="PTHR10887:SF495">
    <property type="entry name" value="HELICASE SENATAXIN ISOFORM X1-RELATED"/>
    <property type="match status" value="1"/>
</dbReference>
<dbReference type="Gene3D" id="3.40.960.10">
    <property type="entry name" value="VSR Endonuclease"/>
    <property type="match status" value="1"/>
</dbReference>
<organism evidence="4">
    <name type="scientific">gut metagenome</name>
    <dbReference type="NCBI Taxonomy" id="749906"/>
    <lineage>
        <taxon>unclassified sequences</taxon>
        <taxon>metagenomes</taxon>
        <taxon>organismal metagenomes</taxon>
    </lineage>
</organism>
<proteinExistence type="predicted"/>
<sequence length="913" mass="104188">MDIKECMIVDLDKRGSKDMFVTERIAVIKENSKGLWSVLFNGSARWFHYNPSRLLYLTHPEKINLDKKGLYINNKHITQVAELFRFSNEKHTFYHIVYQNGYCENLEGNHVYVTRTPINQNGGSTWDYLNKLAAETSLLTDDNDSILSKQYEKVDLKRDNVPLAQYLGSKRKLDTHKMPKQHYYPFGCNASQKAAVEAALTHQVSIIQGPPGTGKTQTILNIIANLLLQNKTVLVVSNNNSAVENVAEKLDKEELGFIVAQLGSSKNKEAFFNNQPSCPTMDNWHLEDKSAVKGQYAKALADVSKSFEGQLQQAKLQAEHAALQLEREHNEKLCASNESEEWLHNRTSSSLLKLLHSYLLLNERQQAVNMWYRLKWSLRMGMKLFSFLKKPSSEVIAQLEAAYYDSRLSEINNELETIDSQLNAIDLPHYVKVLRSTSLQLLKDAIASRYIGKQQRQLNPADLYRQSETFLNAYPVVLSTTYSAKSCISPDNVFDYVIMDEASQVDIKTGALALSCATNAVIVGDDKQLPNVVGKEETMALQAIQETYHVNDSYNALTHSFLKSCLELFHDAPVTLLCEHYRCHPKIIEFCNLKFYDRELVTMTNDKNEEKVLQVVYTGKGNYARGHLNQREIDVIREEIMPQFSKDESVGIITPYRQQADEINETLGRDIASTVHKFQGRECDAIILSMVDNAPTEFSDDANLLNVAISRAKTRLCVVTNENEKPQGSILGQLIDYMKYNNCEETQSKLHSVFDLLYKSYTAERLAFEASHEKISEYLSENLVYDTLNKAFEELQWDNVAVLCHYPLSRLIADWSILNEKEKAFAESPLAHVDFLIYNSLTKQPMQVIEVDGWQFHQNNEAQQSRDQLKDNLLTKFGLCPLRISTTDTFNIETCKNMLSVMINCENCQTPFV</sequence>
<dbReference type="InterPro" id="IPR047187">
    <property type="entry name" value="SF1_C_Upf1"/>
</dbReference>
<evidence type="ECO:0000259" key="3">
    <source>
        <dbReference type="Pfam" id="PF13087"/>
    </source>
</evidence>
<feature type="domain" description="DNA2/NAM7 helicase-like C-terminal" evidence="3">
    <location>
        <begin position="561"/>
        <end position="722"/>
    </location>
</feature>
<keyword evidence="4" id="KW-0347">Helicase</keyword>
<keyword evidence="4" id="KW-0378">Hydrolase</keyword>
<reference evidence="4" key="1">
    <citation type="journal article" date="2012" name="PLoS ONE">
        <title>Gene sets for utilization of primary and secondary nutrition supplies in the distal gut of endangered iberian lynx.</title>
        <authorList>
            <person name="Alcaide M."/>
            <person name="Messina E."/>
            <person name="Richter M."/>
            <person name="Bargiela R."/>
            <person name="Peplies J."/>
            <person name="Huws S.A."/>
            <person name="Newbold C.J."/>
            <person name="Golyshin P.N."/>
            <person name="Simon M.A."/>
            <person name="Lopez G."/>
            <person name="Yakimov M.M."/>
            <person name="Ferrer M."/>
        </authorList>
    </citation>
    <scope>NUCLEOTIDE SEQUENCE</scope>
</reference>
<dbReference type="InterPro" id="IPR041679">
    <property type="entry name" value="DNA2/NAM7-like_C"/>
</dbReference>
<dbReference type="CDD" id="cd18808">
    <property type="entry name" value="SF1_C_Upf1"/>
    <property type="match status" value="1"/>
</dbReference>
<gene>
    <name evidence="4" type="ORF">EVA_17948</name>
</gene>
<dbReference type="SUPFAM" id="SSF52540">
    <property type="entry name" value="P-loop containing nucleoside triphosphate hydrolases"/>
    <property type="match status" value="1"/>
</dbReference>
<dbReference type="AlphaFoldDB" id="J9C297"/>
<keyword evidence="4" id="KW-0067">ATP-binding</keyword>
<comment type="caution">
    <text evidence="4">The sequence shown here is derived from an EMBL/GenBank/DDBJ whole genome shotgun (WGS) entry which is preliminary data.</text>
</comment>
<keyword evidence="4" id="KW-0547">Nucleotide-binding</keyword>
<dbReference type="InterPro" id="IPR041677">
    <property type="entry name" value="DNA2/NAM7_AAA_11"/>
</dbReference>
<dbReference type="PANTHER" id="PTHR10887">
    <property type="entry name" value="DNA2/NAM7 HELICASE FAMILY"/>
    <property type="match status" value="1"/>
</dbReference>
<evidence type="ECO:0000259" key="1">
    <source>
        <dbReference type="Pfam" id="PF10881"/>
    </source>
</evidence>
<name>J9C297_9ZZZZ</name>
<protein>
    <submittedName>
        <fullName evidence="4">DNA helicase</fullName>
    </submittedName>
</protein>
<dbReference type="GO" id="GO:0004386">
    <property type="term" value="F:helicase activity"/>
    <property type="evidence" value="ECO:0007669"/>
    <property type="project" value="UniProtKB-KW"/>
</dbReference>
<dbReference type="EMBL" id="AMCI01006670">
    <property type="protein sequence ID" value="EJW93950.1"/>
    <property type="molecule type" value="Genomic_DNA"/>
</dbReference>